<evidence type="ECO:0000256" key="5">
    <source>
        <dbReference type="PROSITE-ProRule" id="PRU01016"/>
    </source>
</evidence>
<dbReference type="GO" id="GO:0032259">
    <property type="term" value="P:methylation"/>
    <property type="evidence" value="ECO:0007669"/>
    <property type="project" value="UniProtKB-KW"/>
</dbReference>
<dbReference type="CDD" id="cd00315">
    <property type="entry name" value="Cyt_C5_DNA_methylase"/>
    <property type="match status" value="1"/>
</dbReference>
<dbReference type="EC" id="2.1.1.37" evidence="7"/>
<dbReference type="SUPFAM" id="SSF53335">
    <property type="entry name" value="S-adenosyl-L-methionine-dependent methyltransferases"/>
    <property type="match status" value="1"/>
</dbReference>
<protein>
    <recommendedName>
        <fullName evidence="7">Cytosine-specific methyltransferase</fullName>
        <ecNumber evidence="7">2.1.1.37</ecNumber>
    </recommendedName>
</protein>
<comment type="similarity">
    <text evidence="5 6">Belongs to the class I-like SAM-binding methyltransferase superfamily. C5-methyltransferase family.</text>
</comment>
<dbReference type="InterPro" id="IPR031303">
    <property type="entry name" value="C5_meth_CS"/>
</dbReference>
<evidence type="ECO:0000256" key="4">
    <source>
        <dbReference type="ARBA" id="ARBA00022747"/>
    </source>
</evidence>
<dbReference type="NCBIfam" id="TIGR00675">
    <property type="entry name" value="dcm"/>
    <property type="match status" value="1"/>
</dbReference>
<organism evidence="8 9">
    <name type="scientific">Bilifractor porci</name>
    <dbReference type="NCBI Taxonomy" id="2606636"/>
    <lineage>
        <taxon>Bacteria</taxon>
        <taxon>Bacillati</taxon>
        <taxon>Bacillota</taxon>
        <taxon>Clostridia</taxon>
        <taxon>Lachnospirales</taxon>
        <taxon>Lachnospiraceae</taxon>
        <taxon>Bilifractor</taxon>
    </lineage>
</organism>
<dbReference type="GO" id="GO:0003677">
    <property type="term" value="F:DNA binding"/>
    <property type="evidence" value="ECO:0007669"/>
    <property type="project" value="TreeGrafter"/>
</dbReference>
<dbReference type="PROSITE" id="PS00094">
    <property type="entry name" value="C5_MTASE_1"/>
    <property type="match status" value="1"/>
</dbReference>
<dbReference type="PANTHER" id="PTHR10629:SF52">
    <property type="entry name" value="DNA (CYTOSINE-5)-METHYLTRANSFERASE 1"/>
    <property type="match status" value="1"/>
</dbReference>
<comment type="caution">
    <text evidence="8">The sequence shown here is derived from an EMBL/GenBank/DDBJ whole genome shotgun (WGS) entry which is preliminary data.</text>
</comment>
<accession>A0A7X2PB26</accession>
<dbReference type="Gene3D" id="3.90.120.10">
    <property type="entry name" value="DNA Methylase, subunit A, domain 2"/>
    <property type="match status" value="1"/>
</dbReference>
<name>A0A7X2PB26_9FIRM</name>
<reference evidence="8 9" key="1">
    <citation type="submission" date="2019-08" db="EMBL/GenBank/DDBJ databases">
        <title>In-depth cultivation of the pig gut microbiome towards novel bacterial diversity and tailored functional studies.</title>
        <authorList>
            <person name="Wylensek D."/>
            <person name="Hitch T.C.A."/>
            <person name="Clavel T."/>
        </authorList>
    </citation>
    <scope>NUCLEOTIDE SEQUENCE [LARGE SCALE GENOMIC DNA]</scope>
    <source>
        <strain evidence="8 9">Oil+RF-744-WCA-WT-13</strain>
    </source>
</reference>
<dbReference type="InterPro" id="IPR029063">
    <property type="entry name" value="SAM-dependent_MTases_sf"/>
</dbReference>
<dbReference type="PRINTS" id="PR00105">
    <property type="entry name" value="C5METTRFRASE"/>
</dbReference>
<keyword evidence="1 5" id="KW-0489">Methyltransferase</keyword>
<dbReference type="Pfam" id="PF00145">
    <property type="entry name" value="DNA_methylase"/>
    <property type="match status" value="1"/>
</dbReference>
<dbReference type="RefSeq" id="WP_154458914.1">
    <property type="nucleotide sequence ID" value="NZ_VUMV01000012.1"/>
</dbReference>
<evidence type="ECO:0000256" key="1">
    <source>
        <dbReference type="ARBA" id="ARBA00022603"/>
    </source>
</evidence>
<proteinExistence type="inferred from homology"/>
<evidence type="ECO:0000256" key="7">
    <source>
        <dbReference type="RuleBase" id="RU000417"/>
    </source>
</evidence>
<evidence type="ECO:0000256" key="6">
    <source>
        <dbReference type="RuleBase" id="RU000416"/>
    </source>
</evidence>
<dbReference type="PROSITE" id="PS51679">
    <property type="entry name" value="SAM_MT_C5"/>
    <property type="match status" value="1"/>
</dbReference>
<dbReference type="Proteomes" id="UP000466864">
    <property type="component" value="Unassembled WGS sequence"/>
</dbReference>
<dbReference type="GO" id="GO:0003886">
    <property type="term" value="F:DNA (cytosine-5-)-methyltransferase activity"/>
    <property type="evidence" value="ECO:0007669"/>
    <property type="project" value="UniProtKB-EC"/>
</dbReference>
<dbReference type="InterPro" id="IPR050390">
    <property type="entry name" value="C5-Methyltransferase"/>
</dbReference>
<evidence type="ECO:0000256" key="2">
    <source>
        <dbReference type="ARBA" id="ARBA00022679"/>
    </source>
</evidence>
<evidence type="ECO:0000256" key="3">
    <source>
        <dbReference type="ARBA" id="ARBA00022691"/>
    </source>
</evidence>
<dbReference type="EMBL" id="VUMV01000012">
    <property type="protein sequence ID" value="MST83008.1"/>
    <property type="molecule type" value="Genomic_DNA"/>
</dbReference>
<dbReference type="InterPro" id="IPR018117">
    <property type="entry name" value="C5_DNA_meth_AS"/>
</dbReference>
<comment type="catalytic activity">
    <reaction evidence="7">
        <text>a 2'-deoxycytidine in DNA + S-adenosyl-L-methionine = a 5-methyl-2'-deoxycytidine in DNA + S-adenosyl-L-homocysteine + H(+)</text>
        <dbReference type="Rhea" id="RHEA:13681"/>
        <dbReference type="Rhea" id="RHEA-COMP:11369"/>
        <dbReference type="Rhea" id="RHEA-COMP:11370"/>
        <dbReference type="ChEBI" id="CHEBI:15378"/>
        <dbReference type="ChEBI" id="CHEBI:57856"/>
        <dbReference type="ChEBI" id="CHEBI:59789"/>
        <dbReference type="ChEBI" id="CHEBI:85452"/>
        <dbReference type="ChEBI" id="CHEBI:85454"/>
        <dbReference type="EC" id="2.1.1.37"/>
    </reaction>
</comment>
<feature type="active site" evidence="5">
    <location>
        <position position="80"/>
    </location>
</feature>
<dbReference type="GO" id="GO:0009307">
    <property type="term" value="P:DNA restriction-modification system"/>
    <property type="evidence" value="ECO:0007669"/>
    <property type="project" value="UniProtKB-KW"/>
</dbReference>
<dbReference type="PROSITE" id="PS00095">
    <property type="entry name" value="C5_MTASE_2"/>
    <property type="match status" value="1"/>
</dbReference>
<keyword evidence="9" id="KW-1185">Reference proteome</keyword>
<evidence type="ECO:0000313" key="9">
    <source>
        <dbReference type="Proteomes" id="UP000466864"/>
    </source>
</evidence>
<sequence>MNVIDLFCGCGGFSKGFEQAGFNVRLGIDIWQDAVTTYKENFPNAATIVGDISGLTGEDLLSAAGITADEVDVIIGGPPCQGFSLSGKRMLDDPRNVLYKSFVRMVATIQPKAFVMENVPGLVRLFNGQVKEQVIEDFTNIGYKVKMNQLTACDFGVPQARTRVFFVGINTKKVENSDYIFPEPTHGNGKKPYITCKDALSDLDFIGDTRLLAEEAEYELPATNEYQKFMRKNANILLNHVTTIHTEKTRNIIAMVPDGGNYKDLPQELWSTRKVHIAWTRMDSSRPCFTIDTGHNHHFHYRANRVPTVRESARIQSFPDDFRFIGIKTSQLKQVGNAVPPLLAQAVAKSVIIALEEKENV</sequence>
<keyword evidence="2 5" id="KW-0808">Transferase</keyword>
<gene>
    <name evidence="8" type="ORF">FYJ60_11935</name>
</gene>
<evidence type="ECO:0000313" key="8">
    <source>
        <dbReference type="EMBL" id="MST83008.1"/>
    </source>
</evidence>
<keyword evidence="3 5" id="KW-0949">S-adenosyl-L-methionine</keyword>
<dbReference type="PANTHER" id="PTHR10629">
    <property type="entry name" value="CYTOSINE-SPECIFIC METHYLTRANSFERASE"/>
    <property type="match status" value="1"/>
</dbReference>
<dbReference type="AlphaFoldDB" id="A0A7X2PB26"/>
<dbReference type="GO" id="GO:0044027">
    <property type="term" value="P:negative regulation of gene expression via chromosomal CpG island methylation"/>
    <property type="evidence" value="ECO:0007669"/>
    <property type="project" value="TreeGrafter"/>
</dbReference>
<dbReference type="Gene3D" id="3.40.50.150">
    <property type="entry name" value="Vaccinia Virus protein VP39"/>
    <property type="match status" value="1"/>
</dbReference>
<dbReference type="InterPro" id="IPR001525">
    <property type="entry name" value="C5_MeTfrase"/>
</dbReference>
<keyword evidence="4" id="KW-0680">Restriction system</keyword>